<organism evidence="1 2">
    <name type="scientific">Pedobacter aquae</name>
    <dbReference type="NCBI Taxonomy" id="2605747"/>
    <lineage>
        <taxon>Bacteria</taxon>
        <taxon>Pseudomonadati</taxon>
        <taxon>Bacteroidota</taxon>
        <taxon>Sphingobacteriia</taxon>
        <taxon>Sphingobacteriales</taxon>
        <taxon>Sphingobacteriaceae</taxon>
        <taxon>Pedobacter</taxon>
    </lineage>
</organism>
<name>A0A5C0VGW7_9SPHI</name>
<reference evidence="1 2" key="1">
    <citation type="submission" date="2019-08" db="EMBL/GenBank/DDBJ databases">
        <title>Pedobacter sp. nov., isolated from Han river, South Korea.</title>
        <authorList>
            <person name="Lee D.-H."/>
            <person name="Kim Y.-S."/>
            <person name="Hwang E.-M."/>
            <person name="Le Tran T.C."/>
            <person name="Cha C.-J."/>
        </authorList>
    </citation>
    <scope>NUCLEOTIDE SEQUENCE [LARGE SCALE GENOMIC DNA]</scope>
    <source>
        <strain evidence="1 2">CJ43</strain>
    </source>
</reference>
<sequence>MSIQFLSDENGRKLAVQVPIEEWEKIKAIHPDVEYLSNDLPQWQKTLIDKRLETIKVNPNSIKSADDLFLDL</sequence>
<dbReference type="RefSeq" id="WP_052176804.1">
    <property type="nucleotide sequence ID" value="NZ_CP043329.1"/>
</dbReference>
<proteinExistence type="predicted"/>
<accession>A0A5C0VGW7</accession>
<dbReference type="EMBL" id="CP043329">
    <property type="protein sequence ID" value="QEK50440.1"/>
    <property type="molecule type" value="Genomic_DNA"/>
</dbReference>
<keyword evidence="2" id="KW-1185">Reference proteome</keyword>
<dbReference type="AlphaFoldDB" id="A0A5C0VGW7"/>
<evidence type="ECO:0000313" key="1">
    <source>
        <dbReference type="EMBL" id="QEK50440.1"/>
    </source>
</evidence>
<dbReference type="Proteomes" id="UP000323653">
    <property type="component" value="Chromosome"/>
</dbReference>
<protein>
    <submittedName>
        <fullName evidence="1">Addiction module component CHP02574 family protein</fullName>
    </submittedName>
</protein>
<gene>
    <name evidence="1" type="ORF">FYC62_01225</name>
</gene>
<dbReference type="KEGG" id="pej:FYC62_01225"/>
<evidence type="ECO:0000313" key="2">
    <source>
        <dbReference type="Proteomes" id="UP000323653"/>
    </source>
</evidence>